<feature type="region of interest" description="Disordered" evidence="1">
    <location>
        <begin position="16"/>
        <end position="47"/>
    </location>
</feature>
<evidence type="ECO:0000313" key="2">
    <source>
        <dbReference type="EMBL" id="CAB4155057.1"/>
    </source>
</evidence>
<accession>A0A6J5PHI1</accession>
<dbReference type="EMBL" id="LR796625">
    <property type="protein sequence ID" value="CAB4155057.1"/>
    <property type="molecule type" value="Genomic_DNA"/>
</dbReference>
<feature type="compositionally biased region" description="Basic residues" evidence="1">
    <location>
        <begin position="16"/>
        <end position="27"/>
    </location>
</feature>
<proteinExistence type="predicted"/>
<reference evidence="3" key="1">
    <citation type="submission" date="2020-05" db="EMBL/GenBank/DDBJ databases">
        <authorList>
            <person name="Chiriac C."/>
            <person name="Salcher M."/>
            <person name="Ghai R."/>
            <person name="Kavagutti S V."/>
        </authorList>
    </citation>
    <scope>NUCLEOTIDE SEQUENCE</scope>
</reference>
<dbReference type="EMBL" id="LR797270">
    <property type="protein sequence ID" value="CAB4198229.1"/>
    <property type="molecule type" value="Genomic_DNA"/>
</dbReference>
<evidence type="ECO:0000256" key="1">
    <source>
        <dbReference type="SAM" id="MobiDB-lite"/>
    </source>
</evidence>
<dbReference type="EMBL" id="LR796859">
    <property type="protein sequence ID" value="CAB4170923.1"/>
    <property type="molecule type" value="Genomic_DNA"/>
</dbReference>
<evidence type="ECO:0000313" key="3">
    <source>
        <dbReference type="EMBL" id="CAB4170923.1"/>
    </source>
</evidence>
<organism evidence="3">
    <name type="scientific">uncultured Caudovirales phage</name>
    <dbReference type="NCBI Taxonomy" id="2100421"/>
    <lineage>
        <taxon>Viruses</taxon>
        <taxon>Duplodnaviria</taxon>
        <taxon>Heunggongvirae</taxon>
        <taxon>Uroviricota</taxon>
        <taxon>Caudoviricetes</taxon>
        <taxon>Peduoviridae</taxon>
        <taxon>Maltschvirus</taxon>
        <taxon>Maltschvirus maltsch</taxon>
    </lineage>
</organism>
<name>A0A6J5PHI1_9CAUD</name>
<protein>
    <submittedName>
        <fullName evidence="3">Uncharacterized protein</fullName>
    </submittedName>
</protein>
<evidence type="ECO:0000313" key="4">
    <source>
        <dbReference type="EMBL" id="CAB4198229.1"/>
    </source>
</evidence>
<sequence>MAKVKVNSVKAHIAKPKVKRPGIHAKTKVSASKNATNYAKPYASQGR</sequence>
<gene>
    <name evidence="4" type="ORF">UFOVP1307_58</name>
    <name evidence="2" type="ORF">UFOVP651_65</name>
    <name evidence="3" type="ORF">UFOVP902_144</name>
</gene>